<comment type="similarity">
    <text evidence="1">Belongs to the short-chain dehydrogenases/reductases (SDR) family.</text>
</comment>
<evidence type="ECO:0000313" key="3">
    <source>
        <dbReference type="EMBL" id="GIE72553.1"/>
    </source>
</evidence>
<dbReference type="Gene3D" id="3.40.50.720">
    <property type="entry name" value="NAD(P)-binding Rossmann-like Domain"/>
    <property type="match status" value="1"/>
</dbReference>
<dbReference type="PRINTS" id="PR00081">
    <property type="entry name" value="GDHRDH"/>
</dbReference>
<dbReference type="EMBL" id="BOMS01000147">
    <property type="protein sequence ID" value="GIE72553.1"/>
    <property type="molecule type" value="Genomic_DNA"/>
</dbReference>
<accession>A0ABQ4BPF8</accession>
<name>A0ABQ4BPF8_9ACTN</name>
<protein>
    <submittedName>
        <fullName evidence="3">Oxidoreductase</fullName>
    </submittedName>
</protein>
<dbReference type="SUPFAM" id="SSF51735">
    <property type="entry name" value="NAD(P)-binding Rossmann-fold domains"/>
    <property type="match status" value="1"/>
</dbReference>
<sequence>MGSPVQGAYRGLMTRLTTPFTVRTTAAEILAGVDLTGRRMIVTGGASGLGAATVRALAGAGAEVTVAIRNPAAAAALVTEIPGLQVAALDLSDLASVRRFAATWDGPLHALVANAGVMAVPTRQLTAAGWEMQLAVNYLGHFALALGLHPALRSAGDARVVVVTSGAQLRSGVDFGDPHFAQRPYDPWTAYAQSKTADVLLAVGIAQRWAADGIIANASAPGRIHTALQRHLDTATMQAMGAMTETGALIHPENFKTPDQGAAPAVLLAASPLAAAVTGRYVDEDNQEAETVPGGPDAPSGVAAWALDPAAADHLWELAAATLAVPGTPDPHAVAAPVLP</sequence>
<gene>
    <name evidence="3" type="ORF">Apa02nite_086610</name>
</gene>
<proteinExistence type="inferred from homology"/>
<comment type="caution">
    <text evidence="3">The sequence shown here is derived from an EMBL/GenBank/DDBJ whole genome shotgun (WGS) entry which is preliminary data.</text>
</comment>
<dbReference type="PROSITE" id="PS00061">
    <property type="entry name" value="ADH_SHORT"/>
    <property type="match status" value="1"/>
</dbReference>
<dbReference type="Pfam" id="PF00106">
    <property type="entry name" value="adh_short"/>
    <property type="match status" value="1"/>
</dbReference>
<keyword evidence="2" id="KW-0560">Oxidoreductase</keyword>
<dbReference type="InterPro" id="IPR002347">
    <property type="entry name" value="SDR_fam"/>
</dbReference>
<evidence type="ECO:0000256" key="2">
    <source>
        <dbReference type="ARBA" id="ARBA00023002"/>
    </source>
</evidence>
<dbReference type="PANTHER" id="PTHR24320">
    <property type="entry name" value="RETINOL DEHYDROGENASE"/>
    <property type="match status" value="1"/>
</dbReference>
<dbReference type="PANTHER" id="PTHR24320:SF148">
    <property type="entry name" value="NAD(P)-BINDING ROSSMANN-FOLD SUPERFAMILY PROTEIN"/>
    <property type="match status" value="1"/>
</dbReference>
<reference evidence="3 4" key="1">
    <citation type="submission" date="2021-01" db="EMBL/GenBank/DDBJ databases">
        <title>Whole genome shotgun sequence of Actinoplanes palleronii NBRC 14916.</title>
        <authorList>
            <person name="Komaki H."/>
            <person name="Tamura T."/>
        </authorList>
    </citation>
    <scope>NUCLEOTIDE SEQUENCE [LARGE SCALE GENOMIC DNA]</scope>
    <source>
        <strain evidence="3 4">NBRC 14916</strain>
    </source>
</reference>
<evidence type="ECO:0000313" key="4">
    <source>
        <dbReference type="Proteomes" id="UP000624709"/>
    </source>
</evidence>
<dbReference type="InterPro" id="IPR020904">
    <property type="entry name" value="Sc_DH/Rdtase_CS"/>
</dbReference>
<organism evidence="3 4">
    <name type="scientific">Actinoplanes palleronii</name>
    <dbReference type="NCBI Taxonomy" id="113570"/>
    <lineage>
        <taxon>Bacteria</taxon>
        <taxon>Bacillati</taxon>
        <taxon>Actinomycetota</taxon>
        <taxon>Actinomycetes</taxon>
        <taxon>Micromonosporales</taxon>
        <taxon>Micromonosporaceae</taxon>
        <taxon>Actinoplanes</taxon>
    </lineage>
</organism>
<evidence type="ECO:0000256" key="1">
    <source>
        <dbReference type="ARBA" id="ARBA00006484"/>
    </source>
</evidence>
<dbReference type="InterPro" id="IPR036291">
    <property type="entry name" value="NAD(P)-bd_dom_sf"/>
</dbReference>
<keyword evidence="4" id="KW-1185">Reference proteome</keyword>
<dbReference type="Proteomes" id="UP000624709">
    <property type="component" value="Unassembled WGS sequence"/>
</dbReference>